<evidence type="ECO:0000259" key="5">
    <source>
        <dbReference type="SMART" id="SM00642"/>
    </source>
</evidence>
<comment type="similarity">
    <text evidence="1">Belongs to the glycosyl hydrolase 13 family.</text>
</comment>
<dbReference type="InterPro" id="IPR006047">
    <property type="entry name" value="GH13_cat_dom"/>
</dbReference>
<dbReference type="SUPFAM" id="SSF81296">
    <property type="entry name" value="E set domains"/>
    <property type="match status" value="1"/>
</dbReference>
<dbReference type="InterPro" id="IPR013783">
    <property type="entry name" value="Ig-like_fold"/>
</dbReference>
<dbReference type="EMBL" id="JADKYB010000002">
    <property type="protein sequence ID" value="MBM9503754.1"/>
    <property type="molecule type" value="Genomic_DNA"/>
</dbReference>
<keyword evidence="3" id="KW-0326">Glycosidase</keyword>
<dbReference type="InterPro" id="IPR004193">
    <property type="entry name" value="Glyco_hydro_13_N"/>
</dbReference>
<gene>
    <name evidence="6" type="primary">glgX</name>
    <name evidence="6" type="ORF">ITX44_04245</name>
</gene>
<dbReference type="NCBIfam" id="TIGR02100">
    <property type="entry name" value="glgX_debranch"/>
    <property type="match status" value="1"/>
</dbReference>
<sequence length="816" mass="88912">MHGVRAEGWGNGRGGGLVRRAGSGCPEPSRKRSGSARGVVVESRWRQSVSEPRESGFAESGGIGAAPGLVSVTTALEAAASAPALPRARRDGDPRPAGAELVPVLPGSPEPLGARFRKGPDGPAGTNFALWARGAEWVEVCLFGADGSETRAPLTELTDEVWHGFVPGVLPGARYGFRVGGRWDPWTGARWNPAKLLLDPYARAVDGEFTLAPETYGHVRHWPDPAVADTVRDDRDSAPYVPKGVVVADEDDGPDNDRRPGTPWAETVIYELHVRGFTMRHPDVPPELRGTYAGLAHPAAIAHLTGLGVTAVELLPVHQFAHEEHLERRGLRNYWGYNSIGYFAPHGAYSSAGTRGEQVGEFKRMVKALHAAGIEVILDVVYNHTAEGGEGGPTLSMRGIDNRGYYKLAADPRRYADFTGCGNTLSVVQPHVLRMVTDSLRHWVTEMGVDGFRFDLAAALARTRHDVDMFAPFLAVIAQDPVLRRVKLIAEPWDVGAGGYQVGAFPPLWSEWNDRFRDTVRDFWRGAAPDVRDLGYRLTGSSDLYDRGGRRPRASVNYVTAHDGFTLRDLVSYNRKHNEANGEDGRDGSDDNRSWNCGAEGESDDPAVPALRGRQIRNMLATLLLSTGVPMLVAGDEMGRTQGGNNNAYCQDNEVGWVDWSLLAEPQWARIRDLVARLTALRRAHPALRRGGFFSGLPLGPDGLRDVAWFRPDGREMADADWFASSATLGMYVSGHGLPERDPHGEPITDDSFLLLAHAGHRPLPFHLPGPPWAAAYELLLDTALDDQSHPPATLSPSGTTIRVPARSVRLYRVTE</sequence>
<dbReference type="CDD" id="cd11326">
    <property type="entry name" value="AmyAc_Glg_debranch"/>
    <property type="match status" value="1"/>
</dbReference>
<evidence type="ECO:0000256" key="2">
    <source>
        <dbReference type="ARBA" id="ARBA00022801"/>
    </source>
</evidence>
<feature type="domain" description="Glycosyl hydrolase family 13 catalytic" evidence="5">
    <location>
        <begin position="271"/>
        <end position="682"/>
    </location>
</feature>
<name>A0ABS2TK85_9ACTN</name>
<accession>A0ABS2TK85</accession>
<dbReference type="Gene3D" id="2.60.40.1180">
    <property type="entry name" value="Golgi alpha-mannosidase II"/>
    <property type="match status" value="1"/>
</dbReference>
<evidence type="ECO:0000256" key="4">
    <source>
        <dbReference type="SAM" id="MobiDB-lite"/>
    </source>
</evidence>
<feature type="compositionally biased region" description="Basic and acidic residues" evidence="4">
    <location>
        <begin position="577"/>
        <end position="593"/>
    </location>
</feature>
<dbReference type="InterPro" id="IPR044505">
    <property type="entry name" value="GlgX_Isoamylase_N_E_set"/>
</dbReference>
<feature type="region of interest" description="Disordered" evidence="4">
    <location>
        <begin position="577"/>
        <end position="608"/>
    </location>
</feature>
<dbReference type="CDD" id="cd02856">
    <property type="entry name" value="E_set_GDE_Isoamylase_N"/>
    <property type="match status" value="1"/>
</dbReference>
<dbReference type="Gene3D" id="2.60.40.10">
    <property type="entry name" value="Immunoglobulins"/>
    <property type="match status" value="1"/>
</dbReference>
<dbReference type="InterPro" id="IPR014756">
    <property type="entry name" value="Ig_E-set"/>
</dbReference>
<dbReference type="SMART" id="SM00642">
    <property type="entry name" value="Aamy"/>
    <property type="match status" value="1"/>
</dbReference>
<feature type="region of interest" description="Disordered" evidence="4">
    <location>
        <begin position="1"/>
        <end position="64"/>
    </location>
</feature>
<dbReference type="SUPFAM" id="SSF51445">
    <property type="entry name" value="(Trans)glycosidases"/>
    <property type="match status" value="1"/>
</dbReference>
<dbReference type="SUPFAM" id="SSF51011">
    <property type="entry name" value="Glycosyl hydrolase domain"/>
    <property type="match status" value="1"/>
</dbReference>
<proteinExistence type="inferred from homology"/>
<evidence type="ECO:0000256" key="1">
    <source>
        <dbReference type="ARBA" id="ARBA00008061"/>
    </source>
</evidence>
<dbReference type="Proteomes" id="UP000749040">
    <property type="component" value="Unassembled WGS sequence"/>
</dbReference>
<protein>
    <submittedName>
        <fullName evidence="6">Glycogen debranching protein GlgX</fullName>
    </submittedName>
</protein>
<dbReference type="InterPro" id="IPR017853">
    <property type="entry name" value="GH"/>
</dbReference>
<dbReference type="Pfam" id="PF02922">
    <property type="entry name" value="CBM_48"/>
    <property type="match status" value="1"/>
</dbReference>
<dbReference type="PANTHER" id="PTHR43002">
    <property type="entry name" value="GLYCOGEN DEBRANCHING ENZYME"/>
    <property type="match status" value="1"/>
</dbReference>
<keyword evidence="2" id="KW-0378">Hydrolase</keyword>
<evidence type="ECO:0000313" key="7">
    <source>
        <dbReference type="Proteomes" id="UP000749040"/>
    </source>
</evidence>
<reference evidence="6 7" key="1">
    <citation type="submission" date="2021-01" db="EMBL/GenBank/DDBJ databases">
        <title>Streptomyces acididurans sp. nov., isolated from a peat swamp forest soil.</title>
        <authorList>
            <person name="Chantavorakit T."/>
            <person name="Duangmal K."/>
        </authorList>
    </citation>
    <scope>NUCLEOTIDE SEQUENCE [LARGE SCALE GENOMIC DNA]</scope>
    <source>
        <strain evidence="6 7">KK5PA1</strain>
    </source>
</reference>
<dbReference type="InterPro" id="IPR011837">
    <property type="entry name" value="Glycogen_debranch_GlgX"/>
</dbReference>
<keyword evidence="7" id="KW-1185">Reference proteome</keyword>
<organism evidence="6 7">
    <name type="scientific">Actinacidiphila acididurans</name>
    <dbReference type="NCBI Taxonomy" id="2784346"/>
    <lineage>
        <taxon>Bacteria</taxon>
        <taxon>Bacillati</taxon>
        <taxon>Actinomycetota</taxon>
        <taxon>Actinomycetes</taxon>
        <taxon>Kitasatosporales</taxon>
        <taxon>Streptomycetaceae</taxon>
        <taxon>Actinacidiphila</taxon>
    </lineage>
</organism>
<dbReference type="InterPro" id="IPR013780">
    <property type="entry name" value="Glyco_hydro_b"/>
</dbReference>
<dbReference type="Gene3D" id="3.20.20.80">
    <property type="entry name" value="Glycosidases"/>
    <property type="match status" value="1"/>
</dbReference>
<evidence type="ECO:0000313" key="6">
    <source>
        <dbReference type="EMBL" id="MBM9503754.1"/>
    </source>
</evidence>
<evidence type="ECO:0000256" key="3">
    <source>
        <dbReference type="ARBA" id="ARBA00023295"/>
    </source>
</evidence>
<comment type="caution">
    <text evidence="6">The sequence shown here is derived from an EMBL/GenBank/DDBJ whole genome shotgun (WGS) entry which is preliminary data.</text>
</comment>